<dbReference type="AlphaFoldDB" id="A0A347VNP7"/>
<comment type="catalytic activity">
    <reaction evidence="3">
        <text>prephenate + S-adenosyl-L-methionine = carboxy-S-adenosyl-L-methionine + 3-phenylpyruvate + H2O</text>
        <dbReference type="Rhea" id="RHEA:51692"/>
        <dbReference type="ChEBI" id="CHEBI:15377"/>
        <dbReference type="ChEBI" id="CHEBI:18005"/>
        <dbReference type="ChEBI" id="CHEBI:29934"/>
        <dbReference type="ChEBI" id="CHEBI:59789"/>
        <dbReference type="ChEBI" id="CHEBI:134278"/>
    </reaction>
</comment>
<dbReference type="Pfam" id="PF13649">
    <property type="entry name" value="Methyltransf_25"/>
    <property type="match status" value="1"/>
</dbReference>
<dbReference type="PANTHER" id="PTHR43861:SF2">
    <property type="entry name" value="CARBOXY-S-ADENOSYL-L-METHIONINE SYNTHASE"/>
    <property type="match status" value="1"/>
</dbReference>
<dbReference type="InterPro" id="IPR005271">
    <property type="entry name" value="CmoA"/>
</dbReference>
<dbReference type="CDD" id="cd02440">
    <property type="entry name" value="AdoMet_MTases"/>
    <property type="match status" value="1"/>
</dbReference>
<dbReference type="GO" id="GO:1904047">
    <property type="term" value="F:S-adenosyl-L-methionine binding"/>
    <property type="evidence" value="ECO:0007669"/>
    <property type="project" value="UniProtKB-UniRule"/>
</dbReference>
<evidence type="ECO:0000256" key="5">
    <source>
        <dbReference type="SAM" id="MobiDB-lite"/>
    </source>
</evidence>
<reference evidence="7 10" key="4">
    <citation type="submission" date="2019-12" db="EMBL/GenBank/DDBJ databases">
        <title>Multi-Generational Helicobacter saguini Isolates.</title>
        <authorList>
            <person name="Mannion A."/>
            <person name="Shen Z."/>
            <person name="Fox J.G."/>
        </authorList>
    </citation>
    <scope>NUCLEOTIDE SEQUENCE [LARGE SCALE GENOMIC DNA]</scope>
    <source>
        <strain evidence="7">16-048</strain>
        <strain evidence="10">16-048 (F4)</strain>
    </source>
</reference>
<name>A0A347VNP7_9HELI</name>
<feature type="domain" description="Methyltransferase" evidence="6">
    <location>
        <begin position="121"/>
        <end position="196"/>
    </location>
</feature>
<dbReference type="InterPro" id="IPR029063">
    <property type="entry name" value="SAM-dependent_MTases_sf"/>
</dbReference>
<reference evidence="8 9" key="1">
    <citation type="journal article" date="2014" name="Genome Announc.">
        <title>Draft genome sequences of eight enterohepatic helicobacter species isolated from both laboratory and wild rodents.</title>
        <authorList>
            <person name="Sheh A."/>
            <person name="Shen Z."/>
            <person name="Fox J.G."/>
        </authorList>
    </citation>
    <scope>NUCLEOTIDE SEQUENCE [LARGE SCALE GENOMIC DNA]</scope>
    <source>
        <strain evidence="8 9">MIT 97-6194</strain>
    </source>
</reference>
<dbReference type="RefSeq" id="WP_034571538.1">
    <property type="nucleotide sequence ID" value="NZ_JRMP02000018.1"/>
</dbReference>
<feature type="compositionally biased region" description="Basic and acidic residues" evidence="5">
    <location>
        <begin position="94"/>
        <end position="115"/>
    </location>
</feature>
<keyword evidence="2 3" id="KW-0949">S-adenosyl-L-methionine</keyword>
<evidence type="ECO:0000313" key="8">
    <source>
        <dbReference type="EMBL" id="TLD92697.1"/>
    </source>
</evidence>
<proteinExistence type="inferred from homology"/>
<reference evidence="8 9" key="2">
    <citation type="journal article" date="2016" name="Infect. Immun.">
        <title>Helicobacter saguini, a Novel Helicobacter Isolated from Cotton-Top Tamarins with Ulcerative Colitis, Has Proinflammatory Properties and Induces Typhlocolitis and Dysplasia in Gnotobiotic IL-10-/- Mice.</title>
        <authorList>
            <person name="Shen Z."/>
            <person name="Mannion A."/>
            <person name="Whary M.T."/>
            <person name="Muthupalani S."/>
            <person name="Sheh A."/>
            <person name="Feng Y."/>
            <person name="Gong G."/>
            <person name="Vandamme P."/>
            <person name="Holcombe H.R."/>
            <person name="Paster B.J."/>
            <person name="Fox J.G."/>
        </authorList>
    </citation>
    <scope>NUCLEOTIDE SEQUENCE [LARGE SCALE GENOMIC DNA]</scope>
    <source>
        <strain evidence="8 9">MIT 97-6194</strain>
    </source>
</reference>
<dbReference type="EMBL" id="QBIU01000001">
    <property type="protein sequence ID" value="MWV69995.1"/>
    <property type="molecule type" value="Genomic_DNA"/>
</dbReference>
<evidence type="ECO:0000259" key="6">
    <source>
        <dbReference type="Pfam" id="PF13649"/>
    </source>
</evidence>
<comment type="caution">
    <text evidence="8">The sequence shown here is derived from an EMBL/GenBank/DDBJ whole genome shotgun (WGS) entry which is preliminary data.</text>
</comment>
<evidence type="ECO:0000256" key="3">
    <source>
        <dbReference type="HAMAP-Rule" id="MF_01589"/>
    </source>
</evidence>
<dbReference type="EMBL" id="JRMP02000018">
    <property type="protein sequence ID" value="TLD92697.1"/>
    <property type="molecule type" value="Genomic_DNA"/>
</dbReference>
<dbReference type="PANTHER" id="PTHR43861">
    <property type="entry name" value="TRANS-ACONITATE 2-METHYLTRANSFERASE-RELATED"/>
    <property type="match status" value="1"/>
</dbReference>
<dbReference type="PIRSF" id="PIRSF006325">
    <property type="entry name" value="MeTrfase_bac"/>
    <property type="match status" value="1"/>
</dbReference>
<sequence length="280" mass="32381">MKDNIFTQDYNEKFEFNELVASVFDDMIERSIPFYDEILNIAIFFILQDLNSKNANLDSKEVIESSIIYDLGCSTGNLLLKLIESLKTDSKNSQDFIESSKRENSKNHNFEDSKTQPKKLQNLELIGIDNSPAMLTRARLKAKAMSANIEFKNADFLSFNFKKADIICAFYTLQFVRPLQRQDLIKKIYDALKSGGVFLFAEKVITTDSKLESQMISLYYEYKKKQGYTQGEIYKKREALENVLVPYSVAENISLLKTAGFTHIEILFKWVNFTLFFAKK</sequence>
<keyword evidence="1 3" id="KW-0808">Transferase</keyword>
<dbReference type="GO" id="GO:0016743">
    <property type="term" value="F:carboxyl- or carbamoyltransferase activity"/>
    <property type="evidence" value="ECO:0007669"/>
    <property type="project" value="UniProtKB-UniRule"/>
</dbReference>
<comment type="caution">
    <text evidence="3">Lacks conserved residue(s) required for the propagation of feature annotation.</text>
</comment>
<feature type="binding site" evidence="3 4">
    <location>
        <begin position="72"/>
        <end position="74"/>
    </location>
    <ligand>
        <name>S-adenosyl-L-methionine</name>
        <dbReference type="ChEBI" id="CHEBI:59789"/>
    </ligand>
</feature>
<organism evidence="8 9">
    <name type="scientific">Helicobacter saguini</name>
    <dbReference type="NCBI Taxonomy" id="1548018"/>
    <lineage>
        <taxon>Bacteria</taxon>
        <taxon>Pseudomonadati</taxon>
        <taxon>Campylobacterota</taxon>
        <taxon>Epsilonproteobacteria</taxon>
        <taxon>Campylobacterales</taxon>
        <taxon>Helicobacteraceae</taxon>
        <taxon>Helicobacter</taxon>
    </lineage>
</organism>
<dbReference type="OrthoDB" id="5386938at2"/>
<feature type="binding site" evidence="3 4">
    <location>
        <begin position="129"/>
        <end position="130"/>
    </location>
    <ligand>
        <name>S-adenosyl-L-methionine</name>
        <dbReference type="ChEBI" id="CHEBI:59789"/>
    </ligand>
</feature>
<comment type="function">
    <text evidence="3">Catalyzes the conversion of S-adenosyl-L-methionine (SAM) to carboxy-S-adenosyl-L-methionine (Cx-SAM).</text>
</comment>
<dbReference type="GO" id="GO:0032259">
    <property type="term" value="P:methylation"/>
    <property type="evidence" value="ECO:0007669"/>
    <property type="project" value="UniProtKB-KW"/>
</dbReference>
<dbReference type="HAMAP" id="MF_01589">
    <property type="entry name" value="Cx_SAM_synthase"/>
    <property type="match status" value="1"/>
</dbReference>
<evidence type="ECO:0000313" key="7">
    <source>
        <dbReference type="EMBL" id="MWV69995.1"/>
    </source>
</evidence>
<keyword evidence="9" id="KW-1185">Reference proteome</keyword>
<gene>
    <name evidence="3" type="primary">cmoA</name>
    <name evidence="7" type="ORF">DCO61_08285</name>
    <name evidence="8" type="ORF">LS64_009745</name>
</gene>
<comment type="similarity">
    <text evidence="3">Belongs to the class I-like SAM-binding methyltransferase superfamily. Cx-SAM synthase family.</text>
</comment>
<dbReference type="SUPFAM" id="SSF53335">
    <property type="entry name" value="S-adenosyl-L-methionine-dependent methyltransferases"/>
    <property type="match status" value="1"/>
</dbReference>
<dbReference type="STRING" id="1548018.LS64_05765"/>
<dbReference type="GO" id="GO:0002098">
    <property type="term" value="P:tRNA wobble uridine modification"/>
    <property type="evidence" value="ECO:0007669"/>
    <property type="project" value="InterPro"/>
</dbReference>
<accession>A0A347VNP7</accession>
<evidence type="ECO:0000256" key="4">
    <source>
        <dbReference type="PIRSR" id="PIRSR006325-1"/>
    </source>
</evidence>
<dbReference type="Gene3D" id="3.40.50.150">
    <property type="entry name" value="Vaccinia Virus protein VP39"/>
    <property type="match status" value="1"/>
</dbReference>
<dbReference type="GO" id="GO:0008168">
    <property type="term" value="F:methyltransferase activity"/>
    <property type="evidence" value="ECO:0007669"/>
    <property type="project" value="UniProtKB-KW"/>
</dbReference>
<feature type="region of interest" description="Disordered" evidence="5">
    <location>
        <begin position="94"/>
        <end position="116"/>
    </location>
</feature>
<evidence type="ECO:0000313" key="10">
    <source>
        <dbReference type="Proteomes" id="UP000477070"/>
    </source>
</evidence>
<dbReference type="InterPro" id="IPR041698">
    <property type="entry name" value="Methyltransf_25"/>
</dbReference>
<reference evidence="8" key="3">
    <citation type="submission" date="2018-04" db="EMBL/GenBank/DDBJ databases">
        <authorList>
            <person name="Sheh A."/>
            <person name="Shen Z."/>
            <person name="Mannion A.J."/>
            <person name="Fox J.G."/>
        </authorList>
    </citation>
    <scope>NUCLEOTIDE SEQUENCE</scope>
    <source>
        <strain evidence="8">MIT 97-6194</strain>
    </source>
</reference>
<evidence type="ECO:0000256" key="2">
    <source>
        <dbReference type="ARBA" id="ARBA00022691"/>
    </source>
</evidence>
<evidence type="ECO:0000313" key="9">
    <source>
        <dbReference type="Proteomes" id="UP000029714"/>
    </source>
</evidence>
<protein>
    <recommendedName>
        <fullName evidence="3">Carboxy-S-adenosyl-L-methionine synthase</fullName>
        <shortName evidence="3">Cx-SAM synthase</shortName>
        <ecNumber evidence="3">2.1.3.-</ecNumber>
    </recommendedName>
</protein>
<keyword evidence="8" id="KW-0489">Methyltransferase</keyword>
<dbReference type="EC" id="2.1.3.-" evidence="3"/>
<feature type="binding site" evidence="3">
    <location>
        <position position="237"/>
    </location>
    <ligand>
        <name>S-adenosyl-L-methionine</name>
        <dbReference type="ChEBI" id="CHEBI:59789"/>
    </ligand>
</feature>
<dbReference type="Proteomes" id="UP000477070">
    <property type="component" value="Unassembled WGS sequence"/>
</dbReference>
<dbReference type="Proteomes" id="UP000029714">
    <property type="component" value="Unassembled WGS sequence"/>
</dbReference>
<evidence type="ECO:0000256" key="1">
    <source>
        <dbReference type="ARBA" id="ARBA00022679"/>
    </source>
</evidence>
<feature type="binding site" evidence="3 4">
    <location>
        <position position="35"/>
    </location>
    <ligand>
        <name>S-adenosyl-L-methionine</name>
        <dbReference type="ChEBI" id="CHEBI:59789"/>
    </ligand>
</feature>